<organism evidence="8 9">
    <name type="scientific">Schleiferilactobacillus perolens DSM 12744</name>
    <dbReference type="NCBI Taxonomy" id="1423792"/>
    <lineage>
        <taxon>Bacteria</taxon>
        <taxon>Bacillati</taxon>
        <taxon>Bacillota</taxon>
        <taxon>Bacilli</taxon>
        <taxon>Lactobacillales</taxon>
        <taxon>Lactobacillaceae</taxon>
        <taxon>Schleiferilactobacillus</taxon>
    </lineage>
</organism>
<dbReference type="InterPro" id="IPR036259">
    <property type="entry name" value="MFS_trans_sf"/>
</dbReference>
<feature type="transmembrane region" description="Helical" evidence="6">
    <location>
        <begin position="110"/>
        <end position="129"/>
    </location>
</feature>
<dbReference type="GO" id="GO:0005886">
    <property type="term" value="C:plasma membrane"/>
    <property type="evidence" value="ECO:0007669"/>
    <property type="project" value="UniProtKB-SubCell"/>
</dbReference>
<keyword evidence="5 6" id="KW-0472">Membrane</keyword>
<feature type="transmembrane region" description="Helical" evidence="6">
    <location>
        <begin position="12"/>
        <end position="35"/>
    </location>
</feature>
<dbReference type="SUPFAM" id="SSF103473">
    <property type="entry name" value="MFS general substrate transporter"/>
    <property type="match status" value="1"/>
</dbReference>
<sequence length="462" mass="50268">MNENVARHTQLAILAVGLLSFTGILVETSLNVTYYTLTKQLGVSLSVLQWLTSGYLLMVTIVMSTTAYLIQRFAAQRLFQFAVAASLVGTTLCAIAPSFPILLLGRLCQAVATGIATPLMFYLIMALIPHRQLGQYMGLASMIISLAPALGPTYGGWLTALWSWRLIFVMIIPVVLVVFWLGQKFIHLPAKSQQRRFDWPGLLFLAVALVSLSEGVESTGTLGWYTLTTWAWATIFIAAVVLLVNHARRTESPLLNFKVLADPAVAMWAIVFFCLQFANIGLSFLLPQFTQNVLQSSALTAGLMLLPGSILGGLMSPVAGSVYDKIGPRWPLLVSNGAILLSCLLLWGFTGLLTGTIITLLYMFFRFGFNFGFGNTMSDASTRVSGPLKGDLSSIFNTLQQYAGSIGTSVLAAILAANERLMPDKKAAITQGSQQSFFLIAMLGLIGIVLTILITKYRKARR</sequence>
<dbReference type="PANTHER" id="PTHR42718">
    <property type="entry name" value="MAJOR FACILITATOR SUPERFAMILY MULTIDRUG TRANSPORTER MFSC"/>
    <property type="match status" value="1"/>
</dbReference>
<accession>A0A0R1N086</accession>
<dbReference type="Proteomes" id="UP000051330">
    <property type="component" value="Unassembled WGS sequence"/>
</dbReference>
<keyword evidence="9" id="KW-1185">Reference proteome</keyword>
<dbReference type="PATRIC" id="fig|1423792.3.peg.1777"/>
<dbReference type="AlphaFoldDB" id="A0A0R1N086"/>
<dbReference type="OrthoDB" id="9816041at2"/>
<dbReference type="PANTHER" id="PTHR42718:SF9">
    <property type="entry name" value="MAJOR FACILITATOR SUPERFAMILY MULTIDRUG TRANSPORTER MFSC"/>
    <property type="match status" value="1"/>
</dbReference>
<evidence type="ECO:0000313" key="8">
    <source>
        <dbReference type="EMBL" id="KRL13726.1"/>
    </source>
</evidence>
<feature type="transmembrane region" description="Helical" evidence="6">
    <location>
        <begin position="222"/>
        <end position="244"/>
    </location>
</feature>
<feature type="transmembrane region" description="Helical" evidence="6">
    <location>
        <begin position="47"/>
        <end position="69"/>
    </location>
</feature>
<feature type="transmembrane region" description="Helical" evidence="6">
    <location>
        <begin position="298"/>
        <end position="318"/>
    </location>
</feature>
<evidence type="ECO:0000256" key="2">
    <source>
        <dbReference type="ARBA" id="ARBA00022448"/>
    </source>
</evidence>
<feature type="transmembrane region" description="Helical" evidence="6">
    <location>
        <begin position="437"/>
        <end position="455"/>
    </location>
</feature>
<evidence type="ECO:0000256" key="5">
    <source>
        <dbReference type="ARBA" id="ARBA00023136"/>
    </source>
</evidence>
<reference evidence="8 9" key="1">
    <citation type="journal article" date="2015" name="Genome Announc.">
        <title>Expanding the biotechnology potential of lactobacilli through comparative genomics of 213 strains and associated genera.</title>
        <authorList>
            <person name="Sun Z."/>
            <person name="Harris H.M."/>
            <person name="McCann A."/>
            <person name="Guo C."/>
            <person name="Argimon S."/>
            <person name="Zhang W."/>
            <person name="Yang X."/>
            <person name="Jeffery I.B."/>
            <person name="Cooney J.C."/>
            <person name="Kagawa T.F."/>
            <person name="Liu W."/>
            <person name="Song Y."/>
            <person name="Salvetti E."/>
            <person name="Wrobel A."/>
            <person name="Rasinkangas P."/>
            <person name="Parkhill J."/>
            <person name="Rea M.C."/>
            <person name="O'Sullivan O."/>
            <person name="Ritari J."/>
            <person name="Douillard F.P."/>
            <person name="Paul Ross R."/>
            <person name="Yang R."/>
            <person name="Briner A.E."/>
            <person name="Felis G.E."/>
            <person name="de Vos W.M."/>
            <person name="Barrangou R."/>
            <person name="Klaenhammer T.R."/>
            <person name="Caufield P.W."/>
            <person name="Cui Y."/>
            <person name="Zhang H."/>
            <person name="O'Toole P.W."/>
        </authorList>
    </citation>
    <scope>NUCLEOTIDE SEQUENCE [LARGE SCALE GENOMIC DNA]</scope>
    <source>
        <strain evidence="8 9">DSM 12744</strain>
    </source>
</reference>
<proteinExistence type="predicted"/>
<keyword evidence="4 6" id="KW-1133">Transmembrane helix</keyword>
<feature type="domain" description="Major facilitator superfamily (MFS) profile" evidence="7">
    <location>
        <begin position="12"/>
        <end position="459"/>
    </location>
</feature>
<dbReference type="Pfam" id="PF07690">
    <property type="entry name" value="MFS_1"/>
    <property type="match status" value="1"/>
</dbReference>
<evidence type="ECO:0000256" key="6">
    <source>
        <dbReference type="SAM" id="Phobius"/>
    </source>
</evidence>
<evidence type="ECO:0000256" key="4">
    <source>
        <dbReference type="ARBA" id="ARBA00022989"/>
    </source>
</evidence>
<dbReference type="InterPro" id="IPR020846">
    <property type="entry name" value="MFS_dom"/>
</dbReference>
<evidence type="ECO:0000259" key="7">
    <source>
        <dbReference type="PROSITE" id="PS50850"/>
    </source>
</evidence>
<feature type="transmembrane region" description="Helical" evidence="6">
    <location>
        <begin position="136"/>
        <end position="155"/>
    </location>
</feature>
<dbReference type="GO" id="GO:0022857">
    <property type="term" value="F:transmembrane transporter activity"/>
    <property type="evidence" value="ECO:0007669"/>
    <property type="project" value="InterPro"/>
</dbReference>
<dbReference type="Gene3D" id="1.20.1720.10">
    <property type="entry name" value="Multidrug resistance protein D"/>
    <property type="match status" value="1"/>
</dbReference>
<feature type="transmembrane region" description="Helical" evidence="6">
    <location>
        <begin position="161"/>
        <end position="181"/>
    </location>
</feature>
<comment type="caution">
    <text evidence="8">The sequence shown here is derived from an EMBL/GenBank/DDBJ whole genome shotgun (WGS) entry which is preliminary data.</text>
</comment>
<feature type="transmembrane region" description="Helical" evidence="6">
    <location>
        <begin position="81"/>
        <end position="104"/>
    </location>
</feature>
<gene>
    <name evidence="8" type="ORF">FD09_GL001753</name>
</gene>
<evidence type="ECO:0000256" key="1">
    <source>
        <dbReference type="ARBA" id="ARBA00004651"/>
    </source>
</evidence>
<keyword evidence="3 6" id="KW-0812">Transmembrane</keyword>
<feature type="transmembrane region" description="Helical" evidence="6">
    <location>
        <begin position="197"/>
        <end position="216"/>
    </location>
</feature>
<dbReference type="InterPro" id="IPR011701">
    <property type="entry name" value="MFS"/>
</dbReference>
<comment type="subcellular location">
    <subcellularLocation>
        <location evidence="1">Cell membrane</location>
        <topology evidence="1">Multi-pass membrane protein</topology>
    </subcellularLocation>
</comment>
<keyword evidence="2" id="KW-0813">Transport</keyword>
<evidence type="ECO:0000256" key="3">
    <source>
        <dbReference type="ARBA" id="ARBA00022692"/>
    </source>
</evidence>
<dbReference type="EMBL" id="AZEC01000003">
    <property type="protein sequence ID" value="KRL13726.1"/>
    <property type="molecule type" value="Genomic_DNA"/>
</dbReference>
<dbReference type="Gene3D" id="1.20.1250.20">
    <property type="entry name" value="MFS general substrate transporter like domains"/>
    <property type="match status" value="1"/>
</dbReference>
<protein>
    <submittedName>
        <fullName evidence="8">Permease of the major facilitator superfamily protein</fullName>
    </submittedName>
</protein>
<dbReference type="STRING" id="1423792.FD09_GL001753"/>
<evidence type="ECO:0000313" key="9">
    <source>
        <dbReference type="Proteomes" id="UP000051330"/>
    </source>
</evidence>
<dbReference type="PROSITE" id="PS50850">
    <property type="entry name" value="MFS"/>
    <property type="match status" value="1"/>
</dbReference>
<feature type="transmembrane region" description="Helical" evidence="6">
    <location>
        <begin position="265"/>
        <end position="286"/>
    </location>
</feature>
<name>A0A0R1N086_9LACO</name>
<dbReference type="RefSeq" id="WP_057818567.1">
    <property type="nucleotide sequence ID" value="NZ_AZEC01000003.1"/>
</dbReference>